<organism evidence="2 3">
    <name type="scientific">Halogeometricum rufum</name>
    <dbReference type="NCBI Taxonomy" id="553469"/>
    <lineage>
        <taxon>Archaea</taxon>
        <taxon>Methanobacteriati</taxon>
        <taxon>Methanobacteriota</taxon>
        <taxon>Stenosarchaea group</taxon>
        <taxon>Halobacteria</taxon>
        <taxon>Halobacteriales</taxon>
        <taxon>Haloferacaceae</taxon>
        <taxon>Halogeometricum</taxon>
    </lineage>
</organism>
<dbReference type="InterPro" id="IPR019546">
    <property type="entry name" value="TAT_signal_bac_arc"/>
</dbReference>
<evidence type="ECO:0000313" key="3">
    <source>
        <dbReference type="Proteomes" id="UP000198531"/>
    </source>
</evidence>
<dbReference type="NCBIfam" id="TIGR01409">
    <property type="entry name" value="TAT_signal_seq"/>
    <property type="match status" value="1"/>
</dbReference>
<dbReference type="Proteomes" id="UP000198531">
    <property type="component" value="Unassembled WGS sequence"/>
</dbReference>
<dbReference type="InterPro" id="IPR006311">
    <property type="entry name" value="TAT_signal"/>
</dbReference>
<feature type="domain" description="Pyrrolo-quinoline quinone repeat" evidence="1">
    <location>
        <begin position="74"/>
        <end position="154"/>
    </location>
</feature>
<dbReference type="InterPro" id="IPR018391">
    <property type="entry name" value="PQQ_b-propeller_rpt"/>
</dbReference>
<gene>
    <name evidence="2" type="ORF">SAMN04487947_3073</name>
</gene>
<dbReference type="EMBL" id="FOYT01000002">
    <property type="protein sequence ID" value="SFR63178.1"/>
    <property type="molecule type" value="Genomic_DNA"/>
</dbReference>
<accession>A0A1I6I960</accession>
<name>A0A1I6I960_9EURY</name>
<dbReference type="OrthoDB" id="8638at2157"/>
<dbReference type="PROSITE" id="PS51318">
    <property type="entry name" value="TAT"/>
    <property type="match status" value="1"/>
</dbReference>
<dbReference type="SMART" id="SM00564">
    <property type="entry name" value="PQQ"/>
    <property type="match status" value="5"/>
</dbReference>
<protein>
    <submittedName>
        <fullName evidence="2">Tat (Twin-arginine translocation) pathway signal sequence</fullName>
    </submittedName>
</protein>
<dbReference type="InterPro" id="IPR011044">
    <property type="entry name" value="Quino_amine_DH_bsu"/>
</dbReference>
<dbReference type="Gene3D" id="2.130.10.10">
    <property type="entry name" value="YVTN repeat-like/Quinoprotein amine dehydrogenase"/>
    <property type="match status" value="1"/>
</dbReference>
<dbReference type="InterPro" id="IPR002372">
    <property type="entry name" value="PQQ_rpt_dom"/>
</dbReference>
<dbReference type="InterPro" id="IPR011047">
    <property type="entry name" value="Quinoprotein_ADH-like_sf"/>
</dbReference>
<evidence type="ECO:0000313" key="2">
    <source>
        <dbReference type="EMBL" id="SFR63178.1"/>
    </source>
</evidence>
<dbReference type="InterPro" id="IPR015943">
    <property type="entry name" value="WD40/YVTN_repeat-like_dom_sf"/>
</dbReference>
<evidence type="ECO:0000259" key="1">
    <source>
        <dbReference type="Pfam" id="PF13360"/>
    </source>
</evidence>
<feature type="domain" description="Pyrrolo-quinoline quinone repeat" evidence="1">
    <location>
        <begin position="175"/>
        <end position="385"/>
    </location>
</feature>
<dbReference type="AlphaFoldDB" id="A0A1I6I960"/>
<dbReference type="SUPFAM" id="SSF50998">
    <property type="entry name" value="Quinoprotein alcohol dehydrogenase-like"/>
    <property type="match status" value="1"/>
</dbReference>
<dbReference type="STRING" id="553469.SAMN04487947_3073"/>
<keyword evidence="3" id="KW-1185">Reference proteome</keyword>
<dbReference type="PANTHER" id="PTHR34512">
    <property type="entry name" value="CELL SURFACE PROTEIN"/>
    <property type="match status" value="1"/>
</dbReference>
<dbReference type="SUPFAM" id="SSF50969">
    <property type="entry name" value="YVTN repeat-like/Quinoprotein amine dehydrogenase"/>
    <property type="match status" value="1"/>
</dbReference>
<sequence length="400" mass="42457">MPEWSRRDVLRGLGVAGAAGVLGGGWYLAERPHCRPPTEPLWTYHGEYWGPVVPTERGLLVPEGHGVTGGDRYRLAVLDPYRGQANWTTVSVGGGFGVPALRDDTVYVGTGVDTVRAHDAETGRLRWEYDADGAEEFGGGAWGRPLVADGRVYVGVSHSEDPDADPSDGGDYTHRVVALDPSDGTELWATEVTTMVRTGAVRAADVVVAASEDGIVRGFDPATGAVRWSVSLPGEPDWRPTVAGETVRVVTTDGVVAAVDPADGSVSGRREPIADVTAAAFDAGTLYLGGESGRVVALSAPVETGGSWTRRWTYEAGVRVGALAADESGTLVVDQSGTLHRVTDGGERGARVPLVESDYENRCGWLPDHEMLRAAVLDDGGLYVSSMWWVRRFSASELVS</sequence>
<dbReference type="PANTHER" id="PTHR34512:SF30">
    <property type="entry name" value="OUTER MEMBRANE PROTEIN ASSEMBLY FACTOR BAMB"/>
    <property type="match status" value="1"/>
</dbReference>
<dbReference type="Pfam" id="PF13360">
    <property type="entry name" value="PQQ_2"/>
    <property type="match status" value="2"/>
</dbReference>
<proteinExistence type="predicted"/>
<dbReference type="RefSeq" id="WP_089809076.1">
    <property type="nucleotide sequence ID" value="NZ_FOYT01000002.1"/>
</dbReference>
<reference evidence="3" key="1">
    <citation type="submission" date="2016-10" db="EMBL/GenBank/DDBJ databases">
        <authorList>
            <person name="Varghese N."/>
            <person name="Submissions S."/>
        </authorList>
    </citation>
    <scope>NUCLEOTIDE SEQUENCE [LARGE SCALE GENOMIC DNA]</scope>
    <source>
        <strain evidence="3">CGMCC 1.7736</strain>
    </source>
</reference>
<dbReference type="Gene3D" id="2.40.128.630">
    <property type="match status" value="1"/>
</dbReference>